<comment type="caution">
    <text evidence="3">The sequence shown here is derived from an EMBL/GenBank/DDBJ whole genome shotgun (WGS) entry which is preliminary data.</text>
</comment>
<feature type="region of interest" description="Disordered" evidence="1">
    <location>
        <begin position="212"/>
        <end position="238"/>
    </location>
</feature>
<accession>A0A6A4SI09</accession>
<gene>
    <name evidence="3" type="ORF">F2P81_013829</name>
</gene>
<evidence type="ECO:0000313" key="4">
    <source>
        <dbReference type="Proteomes" id="UP000438429"/>
    </source>
</evidence>
<dbReference type="EMBL" id="VEVO01000012">
    <property type="protein sequence ID" value="KAF0033763.1"/>
    <property type="molecule type" value="Genomic_DNA"/>
</dbReference>
<name>A0A6A4SI09_SCOMX</name>
<evidence type="ECO:0000313" key="3">
    <source>
        <dbReference type="EMBL" id="KAF0033763.1"/>
    </source>
</evidence>
<feature type="chain" id="PRO_5025438194" evidence="2">
    <location>
        <begin position="30"/>
        <end position="238"/>
    </location>
</feature>
<feature type="signal peptide" evidence="2">
    <location>
        <begin position="1"/>
        <end position="29"/>
    </location>
</feature>
<dbReference type="Proteomes" id="UP000438429">
    <property type="component" value="Unassembled WGS sequence"/>
</dbReference>
<reference evidence="3 4" key="1">
    <citation type="submission" date="2019-06" db="EMBL/GenBank/DDBJ databases">
        <title>Draft genomes of female and male turbot (Scophthalmus maximus).</title>
        <authorList>
            <person name="Xu H."/>
            <person name="Xu X.-W."/>
            <person name="Shao C."/>
            <person name="Chen S."/>
        </authorList>
    </citation>
    <scope>NUCLEOTIDE SEQUENCE [LARGE SCALE GENOMIC DNA]</scope>
    <source>
        <strain evidence="3">Ysfricsl-2016a</strain>
        <tissue evidence="3">Blood</tissue>
    </source>
</reference>
<keyword evidence="2" id="KW-0732">Signal</keyword>
<evidence type="ECO:0000256" key="1">
    <source>
        <dbReference type="SAM" id="MobiDB-lite"/>
    </source>
</evidence>
<sequence>MRRRADARLSLFPLPVLLLVAAQCGRRHAIGIMKANYKQSGESVITIVGRTDLKLTFIAFSAQLQKLQDSSFTFNRHSRNFSFISSAEVFTVVMDWSSAVHRRCSGETLLRTQALLPRSRFLKKLSTALWRWQRKRRNSAVPLPFPSLRIDTRGTLFPIRCVGNTMGNAVLLCPGFAQLYNSELLQYECCSINCAVPMAALRDEAKERTSQFMSGNGPAGLSSANMETVLGLPGSDGV</sequence>
<proteinExistence type="predicted"/>
<dbReference type="AlphaFoldDB" id="A0A6A4SI09"/>
<organism evidence="3 4">
    <name type="scientific">Scophthalmus maximus</name>
    <name type="common">Turbot</name>
    <name type="synonym">Psetta maxima</name>
    <dbReference type="NCBI Taxonomy" id="52904"/>
    <lineage>
        <taxon>Eukaryota</taxon>
        <taxon>Metazoa</taxon>
        <taxon>Chordata</taxon>
        <taxon>Craniata</taxon>
        <taxon>Vertebrata</taxon>
        <taxon>Euteleostomi</taxon>
        <taxon>Actinopterygii</taxon>
        <taxon>Neopterygii</taxon>
        <taxon>Teleostei</taxon>
        <taxon>Neoteleostei</taxon>
        <taxon>Acanthomorphata</taxon>
        <taxon>Carangaria</taxon>
        <taxon>Pleuronectiformes</taxon>
        <taxon>Pleuronectoidei</taxon>
        <taxon>Scophthalmidae</taxon>
        <taxon>Scophthalmus</taxon>
    </lineage>
</organism>
<protein>
    <submittedName>
        <fullName evidence="3">Uncharacterized protein</fullName>
    </submittedName>
</protein>
<evidence type="ECO:0000256" key="2">
    <source>
        <dbReference type="SAM" id="SignalP"/>
    </source>
</evidence>